<evidence type="ECO:0000313" key="3">
    <source>
        <dbReference type="Proteomes" id="UP001374584"/>
    </source>
</evidence>
<dbReference type="Proteomes" id="UP001374584">
    <property type="component" value="Unassembled WGS sequence"/>
</dbReference>
<name>A0AAN9RJ83_PHACN</name>
<dbReference type="EMBL" id="JAYMYR010000003">
    <property type="protein sequence ID" value="KAK7373337.1"/>
    <property type="molecule type" value="Genomic_DNA"/>
</dbReference>
<dbReference type="PANTHER" id="PTHR48215">
    <property type="match status" value="1"/>
</dbReference>
<keyword evidence="3" id="KW-1185">Reference proteome</keyword>
<accession>A0AAN9RJ83</accession>
<protein>
    <submittedName>
        <fullName evidence="2">Uncharacterized protein</fullName>
    </submittedName>
</protein>
<evidence type="ECO:0000256" key="1">
    <source>
        <dbReference type="SAM" id="MobiDB-lite"/>
    </source>
</evidence>
<comment type="caution">
    <text evidence="2">The sequence shown here is derived from an EMBL/GenBank/DDBJ whole genome shotgun (WGS) entry which is preliminary data.</text>
</comment>
<reference evidence="2 3" key="1">
    <citation type="submission" date="2024-01" db="EMBL/GenBank/DDBJ databases">
        <title>The genomes of 5 underutilized Papilionoideae crops provide insights into root nodulation and disease resistanc.</title>
        <authorList>
            <person name="Jiang F."/>
        </authorList>
    </citation>
    <scope>NUCLEOTIDE SEQUENCE [LARGE SCALE GENOMIC DNA]</scope>
    <source>
        <strain evidence="2">JINMINGXINNONG_FW02</strain>
        <tissue evidence="2">Leaves</tissue>
    </source>
</reference>
<sequence length="118" mass="13372">MRASPGRERHADIAMARGMRASPGRDIESPIEASEVGEPYDGQLSPAVRRGLSCSKKGWAEVRLPREETGDSWHLWLLRAIQLLAAYESRKLNRAERPYAVHEKELRGRPAIKLSKER</sequence>
<evidence type="ECO:0000313" key="2">
    <source>
        <dbReference type="EMBL" id="KAK7373337.1"/>
    </source>
</evidence>
<feature type="region of interest" description="Disordered" evidence="1">
    <location>
        <begin position="18"/>
        <end position="46"/>
    </location>
</feature>
<organism evidence="2 3">
    <name type="scientific">Phaseolus coccineus</name>
    <name type="common">Scarlet runner bean</name>
    <name type="synonym">Phaseolus multiflorus</name>
    <dbReference type="NCBI Taxonomy" id="3886"/>
    <lineage>
        <taxon>Eukaryota</taxon>
        <taxon>Viridiplantae</taxon>
        <taxon>Streptophyta</taxon>
        <taxon>Embryophyta</taxon>
        <taxon>Tracheophyta</taxon>
        <taxon>Spermatophyta</taxon>
        <taxon>Magnoliopsida</taxon>
        <taxon>eudicotyledons</taxon>
        <taxon>Gunneridae</taxon>
        <taxon>Pentapetalae</taxon>
        <taxon>rosids</taxon>
        <taxon>fabids</taxon>
        <taxon>Fabales</taxon>
        <taxon>Fabaceae</taxon>
        <taxon>Papilionoideae</taxon>
        <taxon>50 kb inversion clade</taxon>
        <taxon>NPAAA clade</taxon>
        <taxon>indigoferoid/millettioid clade</taxon>
        <taxon>Phaseoleae</taxon>
        <taxon>Phaseolus</taxon>
    </lineage>
</organism>
<proteinExistence type="predicted"/>
<dbReference type="AlphaFoldDB" id="A0AAN9RJ83"/>
<dbReference type="PANTHER" id="PTHR48215:SF1">
    <property type="match status" value="1"/>
</dbReference>
<gene>
    <name evidence="2" type="ORF">VNO80_06740</name>
</gene>